<gene>
    <name evidence="4" type="ORF">C8A05DRAFT_17130</name>
</gene>
<protein>
    <recommendedName>
        <fullName evidence="3">F-box domain-containing protein</fullName>
    </recommendedName>
</protein>
<evidence type="ECO:0000256" key="2">
    <source>
        <dbReference type="SAM" id="Phobius"/>
    </source>
</evidence>
<keyword evidence="2" id="KW-0472">Membrane</keyword>
<dbReference type="EMBL" id="MU855658">
    <property type="protein sequence ID" value="KAK3900570.1"/>
    <property type="molecule type" value="Genomic_DNA"/>
</dbReference>
<dbReference type="InterPro" id="IPR001810">
    <property type="entry name" value="F-box_dom"/>
</dbReference>
<keyword evidence="2" id="KW-1133">Transmembrane helix</keyword>
<dbReference type="AlphaFoldDB" id="A0AAN6MH27"/>
<name>A0AAN6MH27_9PEZI</name>
<comment type="caution">
    <text evidence="4">The sequence shown here is derived from an EMBL/GenBank/DDBJ whole genome shotgun (WGS) entry which is preliminary data.</text>
</comment>
<organism evidence="4 5">
    <name type="scientific">Staphylotrichum tortipilum</name>
    <dbReference type="NCBI Taxonomy" id="2831512"/>
    <lineage>
        <taxon>Eukaryota</taxon>
        <taxon>Fungi</taxon>
        <taxon>Dikarya</taxon>
        <taxon>Ascomycota</taxon>
        <taxon>Pezizomycotina</taxon>
        <taxon>Sordariomycetes</taxon>
        <taxon>Sordariomycetidae</taxon>
        <taxon>Sordariales</taxon>
        <taxon>Chaetomiaceae</taxon>
        <taxon>Staphylotrichum</taxon>
    </lineage>
</organism>
<keyword evidence="2" id="KW-0812">Transmembrane</keyword>
<feature type="transmembrane region" description="Helical" evidence="2">
    <location>
        <begin position="49"/>
        <end position="69"/>
    </location>
</feature>
<proteinExistence type="predicted"/>
<feature type="region of interest" description="Disordered" evidence="1">
    <location>
        <begin position="379"/>
        <end position="406"/>
    </location>
</feature>
<accession>A0AAN6MH27</accession>
<dbReference type="Proteomes" id="UP001303889">
    <property type="component" value="Unassembled WGS sequence"/>
</dbReference>
<feature type="transmembrane region" description="Helical" evidence="2">
    <location>
        <begin position="81"/>
        <end position="107"/>
    </location>
</feature>
<reference evidence="4" key="1">
    <citation type="journal article" date="2023" name="Mol. Phylogenet. Evol.">
        <title>Genome-scale phylogeny and comparative genomics of the fungal order Sordariales.</title>
        <authorList>
            <person name="Hensen N."/>
            <person name="Bonometti L."/>
            <person name="Westerberg I."/>
            <person name="Brannstrom I.O."/>
            <person name="Guillou S."/>
            <person name="Cros-Aarteil S."/>
            <person name="Calhoun S."/>
            <person name="Haridas S."/>
            <person name="Kuo A."/>
            <person name="Mondo S."/>
            <person name="Pangilinan J."/>
            <person name="Riley R."/>
            <person name="LaButti K."/>
            <person name="Andreopoulos B."/>
            <person name="Lipzen A."/>
            <person name="Chen C."/>
            <person name="Yan M."/>
            <person name="Daum C."/>
            <person name="Ng V."/>
            <person name="Clum A."/>
            <person name="Steindorff A."/>
            <person name="Ohm R.A."/>
            <person name="Martin F."/>
            <person name="Silar P."/>
            <person name="Natvig D.O."/>
            <person name="Lalanne C."/>
            <person name="Gautier V."/>
            <person name="Ament-Velasquez S.L."/>
            <person name="Kruys A."/>
            <person name="Hutchinson M.I."/>
            <person name="Powell A.J."/>
            <person name="Barry K."/>
            <person name="Miller A.N."/>
            <person name="Grigoriev I.V."/>
            <person name="Debuchy R."/>
            <person name="Gladieux P."/>
            <person name="Hiltunen Thoren M."/>
            <person name="Johannesson H."/>
        </authorList>
    </citation>
    <scope>NUCLEOTIDE SEQUENCE</scope>
    <source>
        <strain evidence="4">CBS 103.79</strain>
    </source>
</reference>
<dbReference type="PROSITE" id="PS50181">
    <property type="entry name" value="FBOX"/>
    <property type="match status" value="1"/>
</dbReference>
<reference evidence="4" key="2">
    <citation type="submission" date="2023-05" db="EMBL/GenBank/DDBJ databases">
        <authorList>
            <consortium name="Lawrence Berkeley National Laboratory"/>
            <person name="Steindorff A."/>
            <person name="Hensen N."/>
            <person name="Bonometti L."/>
            <person name="Westerberg I."/>
            <person name="Brannstrom I.O."/>
            <person name="Guillou S."/>
            <person name="Cros-Aarteil S."/>
            <person name="Calhoun S."/>
            <person name="Haridas S."/>
            <person name="Kuo A."/>
            <person name="Mondo S."/>
            <person name="Pangilinan J."/>
            <person name="Riley R."/>
            <person name="Labutti K."/>
            <person name="Andreopoulos B."/>
            <person name="Lipzen A."/>
            <person name="Chen C."/>
            <person name="Yanf M."/>
            <person name="Daum C."/>
            <person name="Ng V."/>
            <person name="Clum A."/>
            <person name="Ohm R."/>
            <person name="Martin F."/>
            <person name="Silar P."/>
            <person name="Natvig D."/>
            <person name="Lalanne C."/>
            <person name="Gautier V."/>
            <person name="Ament-Velasquez S.L."/>
            <person name="Kruys A."/>
            <person name="Hutchinson M.I."/>
            <person name="Powell A.J."/>
            <person name="Barry K."/>
            <person name="Miller A.N."/>
            <person name="Grigoriev I.V."/>
            <person name="Debuchy R."/>
            <person name="Gladieux P."/>
            <person name="Thoren M.H."/>
            <person name="Johannesson H."/>
        </authorList>
    </citation>
    <scope>NUCLEOTIDE SEQUENCE</scope>
    <source>
        <strain evidence="4">CBS 103.79</strain>
    </source>
</reference>
<feature type="region of interest" description="Disordered" evidence="1">
    <location>
        <begin position="246"/>
        <end position="268"/>
    </location>
</feature>
<evidence type="ECO:0000313" key="5">
    <source>
        <dbReference type="Proteomes" id="UP001303889"/>
    </source>
</evidence>
<keyword evidence="5" id="KW-1185">Reference proteome</keyword>
<feature type="transmembrane region" description="Helical" evidence="2">
    <location>
        <begin position="155"/>
        <end position="176"/>
    </location>
</feature>
<sequence length="506" mass="56504">MWGPGAPACIISFICHVPSGMMGINTLTAYLNAQELGDIYDFLPHGKEFMVGLAILGHAGTFTFAWNFLQFGGAPFCRGYLLTFVGVVDFALAVILTVGTAMAGMFLPGTLSGCNTASNWNNATDGRNFFVAANATGHFGDPMETTPTSICRSMMTAWIMTIVVITFYYICGIVTVKRALQSDFGTYKSFGDPPQYDIDSLPWLFAPVRVAVKLSVFVCRIVYASFYLPFRFISKYLARDRNPSLPKAPGKWKGAPQAGLADKPSLPPSSTRLPMELVLMITSDLHCVDLFNLTRSSRHLQSIFFSEQNPAKETIKDLTICNSSNSTRHCKVCNIPICSGCAFNAHVPPSTALRHRTGCRPSCTRCFFKTCITVPTPTSPGDHWNPNATRSNHYSSSRRARPSPISWTSPFSRRGCALRDVETHAEGESQRVYEEVCRNCASLPEGEMRCARDEHHVREMRRRRGERLACWRCRTVLEGDRVRWWVDPETGRECRWEGHPDWVEGK</sequence>
<evidence type="ECO:0000259" key="3">
    <source>
        <dbReference type="PROSITE" id="PS50181"/>
    </source>
</evidence>
<dbReference type="CDD" id="cd09917">
    <property type="entry name" value="F-box_SF"/>
    <property type="match status" value="1"/>
</dbReference>
<feature type="domain" description="F-box" evidence="3">
    <location>
        <begin position="267"/>
        <end position="318"/>
    </location>
</feature>
<evidence type="ECO:0000256" key="1">
    <source>
        <dbReference type="SAM" id="MobiDB-lite"/>
    </source>
</evidence>
<evidence type="ECO:0000313" key="4">
    <source>
        <dbReference type="EMBL" id="KAK3900570.1"/>
    </source>
</evidence>